<dbReference type="InterPro" id="IPR004360">
    <property type="entry name" value="Glyas_Fos-R_dOase_dom"/>
</dbReference>
<dbReference type="InterPro" id="IPR050383">
    <property type="entry name" value="GlyoxalaseI/FosfomycinResist"/>
</dbReference>
<dbReference type="PANTHER" id="PTHR21366:SF14">
    <property type="entry name" value="GLYOXALASE DOMAIN-CONTAINING PROTEIN 5"/>
    <property type="match status" value="1"/>
</dbReference>
<dbReference type="SUPFAM" id="SSF54593">
    <property type="entry name" value="Glyoxalase/Bleomycin resistance protein/Dihydroxybiphenyl dioxygenase"/>
    <property type="match status" value="1"/>
</dbReference>
<feature type="domain" description="VOC" evidence="1">
    <location>
        <begin position="10"/>
        <end position="130"/>
    </location>
</feature>
<dbReference type="AlphaFoldDB" id="A0A1F6C3W3"/>
<evidence type="ECO:0000313" key="2">
    <source>
        <dbReference type="EMBL" id="OGG43870.1"/>
    </source>
</evidence>
<protein>
    <recommendedName>
        <fullName evidence="1">VOC domain-containing protein</fullName>
    </recommendedName>
</protein>
<name>A0A1F6C3W3_HANXR</name>
<dbReference type="InterPro" id="IPR029068">
    <property type="entry name" value="Glyas_Bleomycin-R_OHBP_Dase"/>
</dbReference>
<dbReference type="InterPro" id="IPR037523">
    <property type="entry name" value="VOC_core"/>
</dbReference>
<dbReference type="PROSITE" id="PS51819">
    <property type="entry name" value="VOC"/>
    <property type="match status" value="1"/>
</dbReference>
<accession>A0A1F6C3W3</accession>
<gene>
    <name evidence="2" type="ORF">A3F84_27530</name>
</gene>
<sequence>MKGGSPVSVCFDHVSLRVTDLDRSVAFYRDVVGLEFVSRREDAQAVFRVGEALLVLFCRPEYRPVSPEVKSGTDHIAFCLDAGRYDALLGRLKAGGLVLRGPTMNRGARGEGLATYFRDPDGNELEIKKYE</sequence>
<comment type="caution">
    <text evidence="2">The sequence shown here is derived from an EMBL/GenBank/DDBJ whole genome shotgun (WGS) entry which is preliminary data.</text>
</comment>
<evidence type="ECO:0000313" key="3">
    <source>
        <dbReference type="Proteomes" id="UP000178606"/>
    </source>
</evidence>
<organism evidence="2 3">
    <name type="scientific">Handelsmanbacteria sp. (strain RIFCSPLOWO2_12_FULL_64_10)</name>
    <dbReference type="NCBI Taxonomy" id="1817868"/>
    <lineage>
        <taxon>Bacteria</taxon>
        <taxon>Candidatus Handelsmaniibacteriota</taxon>
    </lineage>
</organism>
<dbReference type="Gene3D" id="3.10.180.10">
    <property type="entry name" value="2,3-Dihydroxybiphenyl 1,2-Dioxygenase, domain 1"/>
    <property type="match status" value="1"/>
</dbReference>
<dbReference type="Pfam" id="PF00903">
    <property type="entry name" value="Glyoxalase"/>
    <property type="match status" value="1"/>
</dbReference>
<dbReference type="Proteomes" id="UP000178606">
    <property type="component" value="Unassembled WGS sequence"/>
</dbReference>
<dbReference type="PANTHER" id="PTHR21366">
    <property type="entry name" value="GLYOXALASE FAMILY PROTEIN"/>
    <property type="match status" value="1"/>
</dbReference>
<reference evidence="2 3" key="1">
    <citation type="journal article" date="2016" name="Nat. Commun.">
        <title>Thousands of microbial genomes shed light on interconnected biogeochemical processes in an aquifer system.</title>
        <authorList>
            <person name="Anantharaman K."/>
            <person name="Brown C.T."/>
            <person name="Hug L.A."/>
            <person name="Sharon I."/>
            <person name="Castelle C.J."/>
            <person name="Probst A.J."/>
            <person name="Thomas B.C."/>
            <person name="Singh A."/>
            <person name="Wilkins M.J."/>
            <person name="Karaoz U."/>
            <person name="Brodie E.L."/>
            <person name="Williams K.H."/>
            <person name="Hubbard S.S."/>
            <person name="Banfield J.F."/>
        </authorList>
    </citation>
    <scope>NUCLEOTIDE SEQUENCE [LARGE SCALE GENOMIC DNA]</scope>
    <source>
        <strain evidence="3">RIFCSPLOWO2_12_FULL_64_10</strain>
    </source>
</reference>
<evidence type="ECO:0000259" key="1">
    <source>
        <dbReference type="PROSITE" id="PS51819"/>
    </source>
</evidence>
<dbReference type="EMBL" id="MFKF01000424">
    <property type="protein sequence ID" value="OGG43870.1"/>
    <property type="molecule type" value="Genomic_DNA"/>
</dbReference>
<proteinExistence type="predicted"/>